<evidence type="ECO:0000313" key="2">
    <source>
        <dbReference type="Proteomes" id="UP000305517"/>
    </source>
</evidence>
<dbReference type="EMBL" id="VAJM01000013">
    <property type="protein sequence ID" value="TLM89556.1"/>
    <property type="molecule type" value="Genomic_DNA"/>
</dbReference>
<proteinExistence type="predicted"/>
<organism evidence="1 2">
    <name type="scientific">Hymenobacter jeollabukensis</name>
    <dbReference type="NCBI Taxonomy" id="2025313"/>
    <lineage>
        <taxon>Bacteria</taxon>
        <taxon>Pseudomonadati</taxon>
        <taxon>Bacteroidota</taxon>
        <taxon>Cytophagia</taxon>
        <taxon>Cytophagales</taxon>
        <taxon>Hymenobacteraceae</taxon>
        <taxon>Hymenobacter</taxon>
    </lineage>
</organism>
<evidence type="ECO:0000313" key="1">
    <source>
        <dbReference type="EMBL" id="TLM89556.1"/>
    </source>
</evidence>
<comment type="caution">
    <text evidence="1">The sequence shown here is derived from an EMBL/GenBank/DDBJ whole genome shotgun (WGS) entry which is preliminary data.</text>
</comment>
<dbReference type="AlphaFoldDB" id="A0A5R8WLD8"/>
<gene>
    <name evidence="1" type="ORF">FDY95_21020</name>
</gene>
<accession>A0A5R8WLD8</accession>
<keyword evidence="2" id="KW-1185">Reference proteome</keyword>
<dbReference type="RefSeq" id="WP_138080669.1">
    <property type="nucleotide sequence ID" value="NZ_VAJM01000013.1"/>
</dbReference>
<protein>
    <submittedName>
        <fullName evidence="1">Uncharacterized protein</fullName>
    </submittedName>
</protein>
<dbReference type="OrthoDB" id="946948at2"/>
<name>A0A5R8WLD8_9BACT</name>
<sequence length="437" mass="45779">MLIQHAYSLDGLLIGPLGARAQSVGIGTTTPDAKAALDIQATGKGLLIPRLDSASRAGISTPPDGLMVFQTDGRKGFWYAVGGQWVYIPDKTKSGDNLGNHTATQNLALNDNELRLRSGSDVAHGLGWYGNATSVRNWLGQDIDGPVLCGYTGGVLGTNLDGNRRSVLSWNYTGRVGIGLPSPALTLDVLETLGLRNASAWDHLYFSHDGTTAVVNAGGADTGLALRVGVGGSGSYGQQSYTEVMRLRPSGRVGIGTNDPQQALDVVGTTRATDFSYNAARTRYLTLPVSAFISANPPGYESAVTLGSSTGAALYTHLEGGTAGQPGYLLAPVSLPQGATITSLSLIAYDNDGTSVAPQALLTAHEQLSGTSINVVYAQQVVLNAEGNGWQTATQNIVAHSVRNDLYQYNMRVRLSQNSGSTLLIAVRIGYTVAQPD</sequence>
<reference evidence="1 2" key="1">
    <citation type="submission" date="2019-05" db="EMBL/GenBank/DDBJ databases">
        <title>Hymenobacter edaphi sp. nov., isolated from abandoned arsenic-contaminated farmland soil.</title>
        <authorList>
            <person name="Nie L."/>
        </authorList>
    </citation>
    <scope>NUCLEOTIDE SEQUENCE [LARGE SCALE GENOMIC DNA]</scope>
    <source>
        <strain evidence="1 2">1-3-3-8</strain>
    </source>
</reference>
<dbReference type="Proteomes" id="UP000305517">
    <property type="component" value="Unassembled WGS sequence"/>
</dbReference>